<dbReference type="Ensembl" id="ENSPNAT00000007433.2">
    <property type="protein sequence ID" value="ENSPNAP00000004184.1"/>
    <property type="gene ID" value="ENSPNAG00000010633.2"/>
</dbReference>
<dbReference type="OMA" id="NQQVSGW"/>
<dbReference type="GO" id="GO:0000172">
    <property type="term" value="C:ribonuclease MRP complex"/>
    <property type="evidence" value="ECO:0007669"/>
    <property type="project" value="InterPro"/>
</dbReference>
<accession>A0A3B4C0K2</accession>
<reference evidence="3" key="2">
    <citation type="submission" date="2025-08" db="UniProtKB">
        <authorList>
            <consortium name="Ensembl"/>
        </authorList>
    </citation>
    <scope>IDENTIFICATION</scope>
</reference>
<proteinExistence type="predicted"/>
<name>A0A3B4C0K2_PYGNA</name>
<dbReference type="PANTHER" id="PTHR46948">
    <property type="entry name" value="RIBONUCLEASE P PROTEIN SUBUNIT P38"/>
    <property type="match status" value="1"/>
</dbReference>
<sequence>MATPAQAKKQKKKPIPVKTSLDNPYSLRWTLLRRSENEFILQTLKDRMDTVGLWKNPRKVKDFRSRRKAKKRDSEPAEAENTPRGPGWSDEAVRRQLALGINEVTKGLERDELSLVLVCGSARPAHMTNHLIPLSKTRAVPACQVPGLSASLSGVLGVSSVLALGIRRRTIDFADTVRQIAAKVPPVRVAWMPADSFIDPSKGQKRKLEADDEDPSLSLQPLKVKKTIPNPSKIRKPKKKKKAQKK</sequence>
<feature type="compositionally biased region" description="Basic residues" evidence="1">
    <location>
        <begin position="233"/>
        <end position="246"/>
    </location>
</feature>
<dbReference type="STRING" id="42514.ENSPNAP00000004184"/>
<feature type="region of interest" description="Disordered" evidence="1">
    <location>
        <begin position="199"/>
        <end position="246"/>
    </location>
</feature>
<dbReference type="InterPro" id="IPR029064">
    <property type="entry name" value="Ribosomal_eL30-like_sf"/>
</dbReference>
<dbReference type="AlphaFoldDB" id="A0A3B4C0K2"/>
<feature type="domain" description="Ribosomal protein eL8/eL30/eS12/Gadd45" evidence="2">
    <location>
        <begin position="94"/>
        <end position="147"/>
    </location>
</feature>
<protein>
    <recommendedName>
        <fullName evidence="2">Ribosomal protein eL8/eL30/eS12/Gadd45 domain-containing protein</fullName>
    </recommendedName>
</protein>
<dbReference type="InterPro" id="IPR004038">
    <property type="entry name" value="Ribosomal_eL8/eL30/eS12/Gad45"/>
</dbReference>
<dbReference type="GO" id="GO:0001650">
    <property type="term" value="C:fibrillar center"/>
    <property type="evidence" value="ECO:0007669"/>
    <property type="project" value="TreeGrafter"/>
</dbReference>
<gene>
    <name evidence="3" type="primary">RPP38</name>
</gene>
<keyword evidence="4" id="KW-1185">Reference proteome</keyword>
<dbReference type="PANTHER" id="PTHR46948:SF1">
    <property type="entry name" value="RIBONUCLEASE P PROTEIN SUBUNIT P38"/>
    <property type="match status" value="1"/>
</dbReference>
<reference evidence="3 4" key="1">
    <citation type="submission" date="2020-10" db="EMBL/GenBank/DDBJ databases">
        <title>Pygocentrus nattereri (red-bellied piranha) genome, fPygNat1, primary haplotype.</title>
        <authorList>
            <person name="Myers G."/>
            <person name="Meyer A."/>
            <person name="Karagic N."/>
            <person name="Pippel M."/>
            <person name="Winkler S."/>
            <person name="Tracey A."/>
            <person name="Wood J."/>
            <person name="Formenti G."/>
            <person name="Howe K."/>
            <person name="Fedrigo O."/>
            <person name="Jarvis E.D."/>
        </authorList>
    </citation>
    <scope>NUCLEOTIDE SEQUENCE [LARGE SCALE GENOMIC DNA]</scope>
</reference>
<feature type="region of interest" description="Disordered" evidence="1">
    <location>
        <begin position="60"/>
        <end position="89"/>
    </location>
</feature>
<dbReference type="InterPro" id="IPR042848">
    <property type="entry name" value="Rpp38"/>
</dbReference>
<dbReference type="GO" id="GO:0005655">
    <property type="term" value="C:nucleolar ribonuclease P complex"/>
    <property type="evidence" value="ECO:0007669"/>
    <property type="project" value="InterPro"/>
</dbReference>
<dbReference type="Gene3D" id="3.30.1330.30">
    <property type="match status" value="1"/>
</dbReference>
<feature type="region of interest" description="Disordered" evidence="1">
    <location>
        <begin position="1"/>
        <end position="21"/>
    </location>
</feature>
<dbReference type="Proteomes" id="UP001501920">
    <property type="component" value="Chromosome 24"/>
</dbReference>
<dbReference type="GeneTree" id="ENSGT00390000007526"/>
<dbReference type="SUPFAM" id="SSF55315">
    <property type="entry name" value="L30e-like"/>
    <property type="match status" value="1"/>
</dbReference>
<evidence type="ECO:0000313" key="4">
    <source>
        <dbReference type="Proteomes" id="UP001501920"/>
    </source>
</evidence>
<organism evidence="3 4">
    <name type="scientific">Pygocentrus nattereri</name>
    <name type="common">Red-bellied piranha</name>
    <dbReference type="NCBI Taxonomy" id="42514"/>
    <lineage>
        <taxon>Eukaryota</taxon>
        <taxon>Metazoa</taxon>
        <taxon>Chordata</taxon>
        <taxon>Craniata</taxon>
        <taxon>Vertebrata</taxon>
        <taxon>Euteleostomi</taxon>
        <taxon>Actinopterygii</taxon>
        <taxon>Neopterygii</taxon>
        <taxon>Teleostei</taxon>
        <taxon>Ostariophysi</taxon>
        <taxon>Characiformes</taxon>
        <taxon>Characoidei</taxon>
        <taxon>Pygocentrus</taxon>
    </lineage>
</organism>
<reference evidence="3" key="3">
    <citation type="submission" date="2025-09" db="UniProtKB">
        <authorList>
            <consortium name="Ensembl"/>
        </authorList>
    </citation>
    <scope>IDENTIFICATION</scope>
</reference>
<dbReference type="GO" id="GO:0033204">
    <property type="term" value="F:ribonuclease P RNA binding"/>
    <property type="evidence" value="ECO:0007669"/>
    <property type="project" value="TreeGrafter"/>
</dbReference>
<dbReference type="GO" id="GO:0001682">
    <property type="term" value="P:tRNA 5'-leader removal"/>
    <property type="evidence" value="ECO:0007669"/>
    <property type="project" value="InterPro"/>
</dbReference>
<evidence type="ECO:0000313" key="3">
    <source>
        <dbReference type="Ensembl" id="ENSPNAP00000004184.1"/>
    </source>
</evidence>
<dbReference type="Pfam" id="PF01248">
    <property type="entry name" value="Ribosomal_L7Ae"/>
    <property type="match status" value="1"/>
</dbReference>
<dbReference type="GO" id="GO:0004526">
    <property type="term" value="F:ribonuclease P activity"/>
    <property type="evidence" value="ECO:0007669"/>
    <property type="project" value="TreeGrafter"/>
</dbReference>
<evidence type="ECO:0000256" key="1">
    <source>
        <dbReference type="SAM" id="MobiDB-lite"/>
    </source>
</evidence>
<evidence type="ECO:0000259" key="2">
    <source>
        <dbReference type="Pfam" id="PF01248"/>
    </source>
</evidence>